<dbReference type="EMBL" id="JABEMC010000014">
    <property type="protein sequence ID" value="NNG80332.1"/>
    <property type="molecule type" value="Genomic_DNA"/>
</dbReference>
<evidence type="ECO:0000313" key="3">
    <source>
        <dbReference type="Proteomes" id="UP000549517"/>
    </source>
</evidence>
<dbReference type="GeneID" id="86842675"/>
<feature type="transmembrane region" description="Helical" evidence="1">
    <location>
        <begin position="74"/>
        <end position="93"/>
    </location>
</feature>
<name>A0A849AWZ2_9MICO</name>
<comment type="caution">
    <text evidence="2">The sequence shown here is derived from an EMBL/GenBank/DDBJ whole genome shotgun (WGS) entry which is preliminary data.</text>
</comment>
<sequence>MRLTTCLLAVTAIACLAGSLTMPVLRYANRDFARHDIFIATGEAPALPLLAVPVFFMAAVVIVAALSGAHTREAGAFGLAAGAFQLLGVGETIRVRRDHVIMWDGIAPNGEPIGSTEQPELGWGLAFAAAAGFALVAAGIVQIEEHRYRAPEQRHGP</sequence>
<organism evidence="2 3">
    <name type="scientific">Brevibacterium luteolum</name>
    <dbReference type="NCBI Taxonomy" id="199591"/>
    <lineage>
        <taxon>Bacteria</taxon>
        <taxon>Bacillati</taxon>
        <taxon>Actinomycetota</taxon>
        <taxon>Actinomycetes</taxon>
        <taxon>Micrococcales</taxon>
        <taxon>Brevibacteriaceae</taxon>
        <taxon>Brevibacterium</taxon>
    </lineage>
</organism>
<gene>
    <name evidence="2" type="ORF">HLA91_13275</name>
</gene>
<dbReference type="PROSITE" id="PS51257">
    <property type="entry name" value="PROKAR_LIPOPROTEIN"/>
    <property type="match status" value="1"/>
</dbReference>
<protein>
    <submittedName>
        <fullName evidence="2">Uncharacterized protein</fullName>
    </submittedName>
</protein>
<feature type="transmembrane region" description="Helical" evidence="1">
    <location>
        <begin position="45"/>
        <end position="67"/>
    </location>
</feature>
<feature type="transmembrane region" description="Helical" evidence="1">
    <location>
        <begin position="121"/>
        <end position="141"/>
    </location>
</feature>
<dbReference type="Proteomes" id="UP000549517">
    <property type="component" value="Unassembled WGS sequence"/>
</dbReference>
<evidence type="ECO:0000313" key="2">
    <source>
        <dbReference type="EMBL" id="NNG80332.1"/>
    </source>
</evidence>
<keyword evidence="1" id="KW-0812">Transmembrane</keyword>
<reference evidence="2 3" key="1">
    <citation type="submission" date="2020-05" db="EMBL/GenBank/DDBJ databases">
        <title>MicrobeNet Type strains.</title>
        <authorList>
            <person name="Nicholson A.C."/>
        </authorList>
    </citation>
    <scope>NUCLEOTIDE SEQUENCE [LARGE SCALE GENOMIC DNA]</scope>
    <source>
        <strain evidence="2 3">CCUG 46604</strain>
    </source>
</reference>
<keyword evidence="1" id="KW-0472">Membrane</keyword>
<dbReference type="AlphaFoldDB" id="A0A849AWZ2"/>
<proteinExistence type="predicted"/>
<accession>A0A849AWZ2</accession>
<evidence type="ECO:0000256" key="1">
    <source>
        <dbReference type="SAM" id="Phobius"/>
    </source>
</evidence>
<keyword evidence="1" id="KW-1133">Transmembrane helix</keyword>
<dbReference type="RefSeq" id="WP_170275088.1">
    <property type="nucleotide sequence ID" value="NZ_BAAAKH010000021.1"/>
</dbReference>